<reference evidence="6 7" key="1">
    <citation type="submission" date="2021-04" db="EMBL/GenBank/DDBJ databases">
        <authorList>
            <person name="Pira H."/>
            <person name="Risdian C."/>
            <person name="Wink J."/>
        </authorList>
    </citation>
    <scope>NUCLEOTIDE SEQUENCE [LARGE SCALE GENOMIC DNA]</scope>
    <source>
        <strain evidence="6 7">WH53</strain>
    </source>
</reference>
<dbReference type="PANTHER" id="PTHR30222:SF12">
    <property type="entry name" value="NORSPERMIDINE SENSOR"/>
    <property type="match status" value="1"/>
</dbReference>
<keyword evidence="3" id="KW-0732">Signal</keyword>
<evidence type="ECO:0000256" key="1">
    <source>
        <dbReference type="ARBA" id="ARBA00004418"/>
    </source>
</evidence>
<sequence length="371" mass="41391">MVKKLVSWGVICTVTVLQSLSLFAEEQQKARLYVYNWNDYIAESTIPVFEERTGVKVVYDVYDSNEVLEAKVLAGGSGFDIVVPSDNPFFANQIKASAYQALDKSKLPNWKKLDPSLLEKVAESADPGNKYGIPYLWGTTGIGYNPQKVQQVLGDDAPVDSWDLVFNPKYMKKLAHCGVSFLDAPLEILPAALKYLGLDPNSTNKADYVKATELLLAVRPYITYFHSSKYIADLANGDTCVAIGFSGDILQARDRAEEANNGITIQYVIPKEGAQLWFDMLAIPADAKHVDEAYAFLNYLLEPEAIAQITNYVSYANPNLVANEYVDEEIKNDPGIYPPPAIRKNLYKTVVLPKKINRIITRSWTRVKSGR</sequence>
<keyword evidence="7" id="KW-1185">Reference proteome</keyword>
<evidence type="ECO:0000313" key="7">
    <source>
        <dbReference type="Proteomes" id="UP000690515"/>
    </source>
</evidence>
<name>A0ABS5ZD10_9GAMM</name>
<dbReference type="CDD" id="cd13659">
    <property type="entry name" value="PBP2_PotF"/>
    <property type="match status" value="1"/>
</dbReference>
<accession>A0ABS5ZD10</accession>
<keyword evidence="4 5" id="KW-0574">Periplasm</keyword>
<dbReference type="Proteomes" id="UP000690515">
    <property type="component" value="Unassembled WGS sequence"/>
</dbReference>
<evidence type="ECO:0000313" key="6">
    <source>
        <dbReference type="EMBL" id="MBU2711947.1"/>
    </source>
</evidence>
<gene>
    <name evidence="6" type="ORF">KCG35_12830</name>
</gene>
<comment type="similarity">
    <text evidence="5">Belongs to the bacterial solute-binding protein PotD/PotF family.</text>
</comment>
<evidence type="ECO:0000256" key="2">
    <source>
        <dbReference type="ARBA" id="ARBA00022448"/>
    </source>
</evidence>
<dbReference type="Pfam" id="PF13416">
    <property type="entry name" value="SBP_bac_8"/>
    <property type="match status" value="1"/>
</dbReference>
<protein>
    <recommendedName>
        <fullName evidence="5">Putrescine-binding periplasmic protein</fullName>
    </recommendedName>
</protein>
<dbReference type="InterPro" id="IPR001188">
    <property type="entry name" value="Sperm_putr-bd"/>
</dbReference>
<dbReference type="RefSeq" id="WP_215820103.1">
    <property type="nucleotide sequence ID" value="NZ_JAGSOY010000027.1"/>
</dbReference>
<proteinExistence type="inferred from homology"/>
<dbReference type="SUPFAM" id="SSF53850">
    <property type="entry name" value="Periplasmic binding protein-like II"/>
    <property type="match status" value="1"/>
</dbReference>
<dbReference type="PANTHER" id="PTHR30222">
    <property type="entry name" value="SPERMIDINE/PUTRESCINE-BINDING PERIPLASMIC PROTEIN"/>
    <property type="match status" value="1"/>
</dbReference>
<dbReference type="Gene3D" id="3.40.190.10">
    <property type="entry name" value="Periplasmic binding protein-like II"/>
    <property type="match status" value="2"/>
</dbReference>
<evidence type="ECO:0000256" key="3">
    <source>
        <dbReference type="ARBA" id="ARBA00022729"/>
    </source>
</evidence>
<dbReference type="InterPro" id="IPR006059">
    <property type="entry name" value="SBP"/>
</dbReference>
<dbReference type="PIRSF" id="PIRSF019574">
    <property type="entry name" value="Periplasmic_polyamine_BP"/>
    <property type="match status" value="1"/>
</dbReference>
<dbReference type="PRINTS" id="PR00909">
    <property type="entry name" value="SPERMDNBNDNG"/>
</dbReference>
<keyword evidence="2 5" id="KW-0813">Transport</keyword>
<dbReference type="EMBL" id="JAGSOY010000027">
    <property type="protein sequence ID" value="MBU2711947.1"/>
    <property type="molecule type" value="Genomic_DNA"/>
</dbReference>
<evidence type="ECO:0000256" key="4">
    <source>
        <dbReference type="ARBA" id="ARBA00022764"/>
    </source>
</evidence>
<comment type="subcellular location">
    <subcellularLocation>
        <location evidence="1 5">Periplasm</location>
    </subcellularLocation>
</comment>
<evidence type="ECO:0000256" key="5">
    <source>
        <dbReference type="PIRNR" id="PIRNR019574"/>
    </source>
</evidence>
<comment type="function">
    <text evidence="5">Required for the activity of the bacterial periplasmic transport system of putrescine.</text>
</comment>
<comment type="caution">
    <text evidence="6">The sequence shown here is derived from an EMBL/GenBank/DDBJ whole genome shotgun (WGS) entry which is preliminary data.</text>
</comment>
<organism evidence="6 7">
    <name type="scientific">Zooshikella harenae</name>
    <dbReference type="NCBI Taxonomy" id="2827238"/>
    <lineage>
        <taxon>Bacteria</taxon>
        <taxon>Pseudomonadati</taxon>
        <taxon>Pseudomonadota</taxon>
        <taxon>Gammaproteobacteria</taxon>
        <taxon>Oceanospirillales</taxon>
        <taxon>Zooshikellaceae</taxon>
        <taxon>Zooshikella</taxon>
    </lineage>
</organism>